<dbReference type="STRING" id="263852.SAMN02745116_00245"/>
<keyword evidence="7" id="KW-1185">Reference proteome</keyword>
<accession>A0A1T4KGJ5</accession>
<protein>
    <submittedName>
        <fullName evidence="6">Uncharacterized membrane protein, required for colicin V production</fullName>
    </submittedName>
</protein>
<dbReference type="OrthoDB" id="1809613at2"/>
<reference evidence="6 7" key="1">
    <citation type="submission" date="2017-02" db="EMBL/GenBank/DDBJ databases">
        <authorList>
            <person name="Peterson S.W."/>
        </authorList>
    </citation>
    <scope>NUCLEOTIDE SEQUENCE [LARGE SCALE GENOMIC DNA]</scope>
    <source>
        <strain evidence="6 7">ATCC BAA-1030</strain>
    </source>
</reference>
<name>A0A1T4KGJ5_9ENTE</name>
<dbReference type="Proteomes" id="UP000190328">
    <property type="component" value="Unassembled WGS sequence"/>
</dbReference>
<feature type="transmembrane region" description="Helical" evidence="5">
    <location>
        <begin position="119"/>
        <end position="140"/>
    </location>
</feature>
<dbReference type="EMBL" id="FUXI01000002">
    <property type="protein sequence ID" value="SJZ41540.1"/>
    <property type="molecule type" value="Genomic_DNA"/>
</dbReference>
<feature type="transmembrane region" description="Helical" evidence="5">
    <location>
        <begin position="79"/>
        <end position="104"/>
    </location>
</feature>
<dbReference type="PANTHER" id="PTHR37306">
    <property type="entry name" value="COLICIN V PRODUCTION PROTEIN"/>
    <property type="match status" value="1"/>
</dbReference>
<comment type="subcellular location">
    <subcellularLocation>
        <location evidence="1">Membrane</location>
        <topology evidence="1">Multi-pass membrane protein</topology>
    </subcellularLocation>
</comment>
<evidence type="ECO:0000313" key="7">
    <source>
        <dbReference type="Proteomes" id="UP000190328"/>
    </source>
</evidence>
<feature type="transmembrane region" description="Helical" evidence="5">
    <location>
        <begin position="23"/>
        <end position="39"/>
    </location>
</feature>
<keyword evidence="2 5" id="KW-0812">Transmembrane</keyword>
<dbReference type="RefSeq" id="WP_078806218.1">
    <property type="nucleotide sequence ID" value="NZ_FUXI01000002.1"/>
</dbReference>
<evidence type="ECO:0000256" key="5">
    <source>
        <dbReference type="SAM" id="Phobius"/>
    </source>
</evidence>
<evidence type="ECO:0000256" key="1">
    <source>
        <dbReference type="ARBA" id="ARBA00004141"/>
    </source>
</evidence>
<gene>
    <name evidence="6" type="ORF">SAMN02745116_00245</name>
</gene>
<dbReference type="GO" id="GO:0009403">
    <property type="term" value="P:toxin biosynthetic process"/>
    <property type="evidence" value="ECO:0007669"/>
    <property type="project" value="InterPro"/>
</dbReference>
<sequence length="184" mass="20859">MLTIILLLILAYAYYTGYQRGFALQLVYSIGYIICYFIAKRNYEKLGAALELWIPFPSATQETKMFFFDEKTMLELDKAFYAGFAFLVIYFLGYLAVRLIALFAHKLIMLEVFGKKNRVLGGVAGVFAVYIGLFLILSLASMVPNNTLQRILGGDILARAMIVYTPIFSNDVHSMWITDIIGKI</sequence>
<dbReference type="InterPro" id="IPR003825">
    <property type="entry name" value="Colicin-V_CvpA"/>
</dbReference>
<dbReference type="Pfam" id="PF02674">
    <property type="entry name" value="Colicin_V"/>
    <property type="match status" value="1"/>
</dbReference>
<keyword evidence="3 5" id="KW-1133">Transmembrane helix</keyword>
<proteinExistence type="predicted"/>
<evidence type="ECO:0000256" key="2">
    <source>
        <dbReference type="ARBA" id="ARBA00022692"/>
    </source>
</evidence>
<dbReference type="AlphaFoldDB" id="A0A1T4KGJ5"/>
<evidence type="ECO:0000256" key="4">
    <source>
        <dbReference type="ARBA" id="ARBA00023136"/>
    </source>
</evidence>
<evidence type="ECO:0000256" key="3">
    <source>
        <dbReference type="ARBA" id="ARBA00022989"/>
    </source>
</evidence>
<organism evidence="6 7">
    <name type="scientific">Pilibacter termitis</name>
    <dbReference type="NCBI Taxonomy" id="263852"/>
    <lineage>
        <taxon>Bacteria</taxon>
        <taxon>Bacillati</taxon>
        <taxon>Bacillota</taxon>
        <taxon>Bacilli</taxon>
        <taxon>Lactobacillales</taxon>
        <taxon>Enterococcaceae</taxon>
        <taxon>Pilibacter</taxon>
    </lineage>
</organism>
<dbReference type="GO" id="GO:0016020">
    <property type="term" value="C:membrane"/>
    <property type="evidence" value="ECO:0007669"/>
    <property type="project" value="UniProtKB-SubCell"/>
</dbReference>
<evidence type="ECO:0000313" key="6">
    <source>
        <dbReference type="EMBL" id="SJZ41540.1"/>
    </source>
</evidence>
<keyword evidence="4 5" id="KW-0472">Membrane</keyword>
<dbReference type="PANTHER" id="PTHR37306:SF1">
    <property type="entry name" value="COLICIN V PRODUCTION PROTEIN"/>
    <property type="match status" value="1"/>
</dbReference>